<sequence>MGLTKLTAENMSLRTVGVLTLMLMTSAVLADLAEDLSLYRSALRPPLPKRHFRRLGCLGVFDKNSMTKLNLICSQCYELYQEPELHGLCRKDCFTSKYFIGCLEALLLTEQQTEMMQHVRLLSGGE</sequence>
<feature type="disulfide bond" evidence="7">
    <location>
        <begin position="57"/>
        <end position="93"/>
    </location>
</feature>
<proteinExistence type="evidence at transcript level"/>
<evidence type="ECO:0000256" key="3">
    <source>
        <dbReference type="ARBA" id="ARBA00022525"/>
    </source>
</evidence>
<evidence type="ECO:0000256" key="6">
    <source>
        <dbReference type="ARBA" id="ARBA00023320"/>
    </source>
</evidence>
<dbReference type="Gene3D" id="1.10.2010.10">
    <property type="entry name" value="Crustacean CHH/MIH/GIH neurohormone"/>
    <property type="match status" value="1"/>
</dbReference>
<reference evidence="8" key="1">
    <citation type="submission" date="2018-07" db="EMBL/GenBank/DDBJ databases">
        <title>Structural and molecular specialization of the internal root-like structure, interna, in the parasitic barnacle (Rhizocephala), Sacculina yatsui.</title>
        <authorList>
            <person name="Wong Y.H."/>
            <person name="Oguro-Okano M."/>
            <person name="Okano K."/>
        </authorList>
    </citation>
    <scope>NUCLEOTIDE SEQUENCE</scope>
</reference>
<name>A0A482KFI7_9CRUS</name>
<dbReference type="InterPro" id="IPR031098">
    <property type="entry name" value="Crust_neurohorm"/>
</dbReference>
<keyword evidence="6" id="KW-0527">Neuropeptide</keyword>
<feature type="disulfide bond" evidence="7">
    <location>
        <begin position="76"/>
        <end position="102"/>
    </location>
</feature>
<dbReference type="GO" id="GO:0005576">
    <property type="term" value="C:extracellular region"/>
    <property type="evidence" value="ECO:0007669"/>
    <property type="project" value="UniProtKB-SubCell"/>
</dbReference>
<dbReference type="GO" id="GO:0007623">
    <property type="term" value="P:circadian rhythm"/>
    <property type="evidence" value="ECO:0007669"/>
    <property type="project" value="TreeGrafter"/>
</dbReference>
<evidence type="ECO:0000256" key="4">
    <source>
        <dbReference type="ARBA" id="ARBA00022702"/>
    </source>
</evidence>
<organism evidence="8">
    <name type="scientific">Parasacculina yatsui</name>
    <dbReference type="NCBI Taxonomy" id="2836420"/>
    <lineage>
        <taxon>Eukaryota</taxon>
        <taxon>Metazoa</taxon>
        <taxon>Ecdysozoa</taxon>
        <taxon>Arthropoda</taxon>
        <taxon>Crustacea</taxon>
        <taxon>Multicrustacea</taxon>
        <taxon>Cirripedia</taxon>
        <taxon>Rhizocephala</taxon>
        <taxon>Polyascidae</taxon>
        <taxon>Parasacculina</taxon>
    </lineage>
</organism>
<accession>A0A482KFI7</accession>
<dbReference type="GO" id="GO:0007218">
    <property type="term" value="P:neuropeptide signaling pathway"/>
    <property type="evidence" value="ECO:0007669"/>
    <property type="project" value="UniProtKB-KW"/>
</dbReference>
<dbReference type="PANTHER" id="PTHR35981">
    <property type="entry name" value="ION TRANSPORT PEPTIDE, ISOFORM C"/>
    <property type="match status" value="1"/>
</dbReference>
<feature type="disulfide bond" evidence="7">
    <location>
        <begin position="73"/>
        <end position="89"/>
    </location>
</feature>
<dbReference type="InterPro" id="IPR001166">
    <property type="entry name" value="Hyperglycemic"/>
</dbReference>
<evidence type="ECO:0000256" key="7">
    <source>
        <dbReference type="PIRSR" id="PIRSR631098-51"/>
    </source>
</evidence>
<evidence type="ECO:0000256" key="2">
    <source>
        <dbReference type="ARBA" id="ARBA00005447"/>
    </source>
</evidence>
<keyword evidence="5 7" id="KW-1015">Disulfide bond</keyword>
<keyword evidence="3" id="KW-0964">Secreted</keyword>
<dbReference type="AlphaFoldDB" id="A0A482KFI7"/>
<comment type="subcellular location">
    <subcellularLocation>
        <location evidence="1">Secreted</location>
    </subcellularLocation>
</comment>
<protein>
    <submittedName>
        <fullName evidence="8">CHH larval type</fullName>
    </submittedName>
</protein>
<dbReference type="EMBL" id="MH580771">
    <property type="protein sequence ID" value="QBQ04006.1"/>
    <property type="molecule type" value="mRNA"/>
</dbReference>
<evidence type="ECO:0000256" key="1">
    <source>
        <dbReference type="ARBA" id="ARBA00004613"/>
    </source>
</evidence>
<dbReference type="PANTHER" id="PTHR35981:SF2">
    <property type="entry name" value="ION TRANSPORT PEPTIDE, ISOFORM C"/>
    <property type="match status" value="1"/>
</dbReference>
<keyword evidence="4" id="KW-0372">Hormone</keyword>
<comment type="similarity">
    <text evidence="2">Belongs to the arthropod CHH/MIH/GIH/VIH hormone family.</text>
</comment>
<evidence type="ECO:0000256" key="5">
    <source>
        <dbReference type="ARBA" id="ARBA00023157"/>
    </source>
</evidence>
<dbReference type="GO" id="GO:0005184">
    <property type="term" value="F:neuropeptide hormone activity"/>
    <property type="evidence" value="ECO:0007669"/>
    <property type="project" value="InterPro"/>
</dbReference>
<dbReference type="SUPFAM" id="SSF81778">
    <property type="entry name" value="Crustacean CHH/MIH/GIH neurohormone"/>
    <property type="match status" value="1"/>
</dbReference>
<dbReference type="InterPro" id="IPR018251">
    <property type="entry name" value="Crust_neurhormone_CS"/>
</dbReference>
<evidence type="ECO:0000313" key="8">
    <source>
        <dbReference type="EMBL" id="QBQ04006.1"/>
    </source>
</evidence>
<dbReference type="Pfam" id="PF01147">
    <property type="entry name" value="Crust_neurohorm"/>
    <property type="match status" value="1"/>
</dbReference>
<dbReference type="InterPro" id="IPR035957">
    <property type="entry name" value="Crust_neurohorm_sf"/>
</dbReference>
<dbReference type="PROSITE" id="PS01250">
    <property type="entry name" value="CHH_MIH_GIH"/>
    <property type="match status" value="1"/>
</dbReference>
<dbReference type="PRINTS" id="PR00550">
    <property type="entry name" value="HYPRGLYCEMIC"/>
</dbReference>